<evidence type="ECO:0000313" key="2">
    <source>
        <dbReference type="EMBL" id="MEY8244286.1"/>
    </source>
</evidence>
<dbReference type="Pfam" id="PF03724">
    <property type="entry name" value="META"/>
    <property type="match status" value="1"/>
</dbReference>
<dbReference type="InterPro" id="IPR038670">
    <property type="entry name" value="HslJ-like_sf"/>
</dbReference>
<dbReference type="InterPro" id="IPR053147">
    <property type="entry name" value="Hsp_HslJ-like"/>
</dbReference>
<accession>A0ABV4CSC6</accession>
<dbReference type="Proteomes" id="UP001565200">
    <property type="component" value="Unassembled WGS sequence"/>
</dbReference>
<proteinExistence type="predicted"/>
<keyword evidence="3" id="KW-1185">Reference proteome</keyword>
<dbReference type="EMBL" id="JBCLPP010000003">
    <property type="protein sequence ID" value="MEY8244286.1"/>
    <property type="molecule type" value="Genomic_DNA"/>
</dbReference>
<dbReference type="PROSITE" id="PS51257">
    <property type="entry name" value="PROKAR_LIPOPROTEIN"/>
    <property type="match status" value="1"/>
</dbReference>
<sequence>MKQILTVVAATALTLSSCGSKNNSQSADTVNDTIAEAEVVYSLLGKWNIENIVVNDAVSVRPDSIDAYFDFKNDSAYVVATGCNSIQGGYALVGDSIKWGNSLKTTMLCPDNMAVEDILTQVLPNVVVVDFENDTVARLNTSVPNQYIVLSKEQSKQ</sequence>
<dbReference type="PANTHER" id="PTHR35535:SF2">
    <property type="entry name" value="DUF306 DOMAIN-CONTAINING PROTEIN"/>
    <property type="match status" value="1"/>
</dbReference>
<dbReference type="RefSeq" id="WP_205523781.1">
    <property type="nucleotide sequence ID" value="NZ_JBCLPP010000003.1"/>
</dbReference>
<name>A0ABV4CSC6_9BACT</name>
<reference evidence="2 3" key="1">
    <citation type="submission" date="2024-03" db="EMBL/GenBank/DDBJ databases">
        <title>Mouse gut bacterial collection (mGBC) of GemPharmatech.</title>
        <authorList>
            <person name="He Y."/>
            <person name="Dong L."/>
            <person name="Wu D."/>
            <person name="Gao X."/>
            <person name="Lin Z."/>
        </authorList>
    </citation>
    <scope>NUCLEOTIDE SEQUENCE [LARGE SCALE GENOMIC DNA]</scope>
    <source>
        <strain evidence="2 3">54-13</strain>
    </source>
</reference>
<dbReference type="InterPro" id="IPR005184">
    <property type="entry name" value="DUF306_Meta_HslJ"/>
</dbReference>
<gene>
    <name evidence="2" type="ORF">AAK873_01485</name>
</gene>
<evidence type="ECO:0000313" key="3">
    <source>
        <dbReference type="Proteomes" id="UP001565200"/>
    </source>
</evidence>
<evidence type="ECO:0000259" key="1">
    <source>
        <dbReference type="Pfam" id="PF03724"/>
    </source>
</evidence>
<protein>
    <submittedName>
        <fullName evidence="2">META domain-containing protein</fullName>
    </submittedName>
</protein>
<organism evidence="2 3">
    <name type="scientific">Heminiphilus faecis</name>
    <dbReference type="NCBI Taxonomy" id="2601703"/>
    <lineage>
        <taxon>Bacteria</taxon>
        <taxon>Pseudomonadati</taxon>
        <taxon>Bacteroidota</taxon>
        <taxon>Bacteroidia</taxon>
        <taxon>Bacteroidales</taxon>
        <taxon>Muribaculaceae</taxon>
        <taxon>Heminiphilus</taxon>
    </lineage>
</organism>
<dbReference type="Gene3D" id="2.40.128.270">
    <property type="match status" value="1"/>
</dbReference>
<feature type="domain" description="DUF306" evidence="1">
    <location>
        <begin position="45"/>
        <end position="136"/>
    </location>
</feature>
<comment type="caution">
    <text evidence="2">The sequence shown here is derived from an EMBL/GenBank/DDBJ whole genome shotgun (WGS) entry which is preliminary data.</text>
</comment>
<dbReference type="PANTHER" id="PTHR35535">
    <property type="entry name" value="HEAT SHOCK PROTEIN HSLJ"/>
    <property type="match status" value="1"/>
</dbReference>